<keyword evidence="1" id="KW-1133">Transmembrane helix</keyword>
<evidence type="ECO:0000256" key="2">
    <source>
        <dbReference type="SAM" id="SignalP"/>
    </source>
</evidence>
<organism evidence="3 4">
    <name type="scientific">Pedobacter alpinus</name>
    <dbReference type="NCBI Taxonomy" id="1590643"/>
    <lineage>
        <taxon>Bacteria</taxon>
        <taxon>Pseudomonadati</taxon>
        <taxon>Bacteroidota</taxon>
        <taxon>Sphingobacteriia</taxon>
        <taxon>Sphingobacteriales</taxon>
        <taxon>Sphingobacteriaceae</taxon>
        <taxon>Pedobacter</taxon>
    </lineage>
</organism>
<gene>
    <name evidence="3" type="ORF">ACFSSE_10025</name>
</gene>
<evidence type="ECO:0008006" key="5">
    <source>
        <dbReference type="Google" id="ProtNLM"/>
    </source>
</evidence>
<name>A0ABW5TTA7_9SPHI</name>
<proteinExistence type="predicted"/>
<comment type="caution">
    <text evidence="3">The sequence shown here is derived from an EMBL/GenBank/DDBJ whole genome shotgun (WGS) entry which is preliminary data.</text>
</comment>
<evidence type="ECO:0000256" key="1">
    <source>
        <dbReference type="SAM" id="Phobius"/>
    </source>
</evidence>
<feature type="signal peptide" evidence="2">
    <location>
        <begin position="1"/>
        <end position="21"/>
    </location>
</feature>
<protein>
    <recommendedName>
        <fullName evidence="5">Outer membrane protein beta-barrel domain-containing protein</fullName>
    </recommendedName>
</protein>
<reference evidence="4" key="1">
    <citation type="journal article" date="2019" name="Int. J. Syst. Evol. Microbiol.">
        <title>The Global Catalogue of Microorganisms (GCM) 10K type strain sequencing project: providing services to taxonomists for standard genome sequencing and annotation.</title>
        <authorList>
            <consortium name="The Broad Institute Genomics Platform"/>
            <consortium name="The Broad Institute Genome Sequencing Center for Infectious Disease"/>
            <person name="Wu L."/>
            <person name="Ma J."/>
        </authorList>
    </citation>
    <scope>NUCLEOTIDE SEQUENCE [LARGE SCALE GENOMIC DNA]</scope>
    <source>
        <strain evidence="4">KCTC 42456</strain>
    </source>
</reference>
<accession>A0ABW5TTA7</accession>
<dbReference type="RefSeq" id="WP_379041368.1">
    <property type="nucleotide sequence ID" value="NZ_JBHSKW010000014.1"/>
</dbReference>
<evidence type="ECO:0000313" key="3">
    <source>
        <dbReference type="EMBL" id="MFD2732038.1"/>
    </source>
</evidence>
<keyword evidence="2" id="KW-0732">Signal</keyword>
<sequence>MNSIKYLILTIFLFSLCSVKAQKLNNTQTNDSLPKQLKPLQLIDGQILGPGLFLSVNYDTRFKPKNKGLGLRLGIGSSLLGLTFPLSINYLIGNNNKRSFLDIGAGVTLYIPSEQSWNQFEQTTLLPNTYIMYRYQALKSANTFRIGLSQMRIFEDSGFIPYYPSISLGHILNRRN</sequence>
<evidence type="ECO:0000313" key="4">
    <source>
        <dbReference type="Proteomes" id="UP001597546"/>
    </source>
</evidence>
<keyword evidence="4" id="KW-1185">Reference proteome</keyword>
<feature type="transmembrane region" description="Helical" evidence="1">
    <location>
        <begin position="69"/>
        <end position="92"/>
    </location>
</feature>
<dbReference type="Proteomes" id="UP001597546">
    <property type="component" value="Unassembled WGS sequence"/>
</dbReference>
<keyword evidence="1" id="KW-0472">Membrane</keyword>
<feature type="chain" id="PRO_5046637278" description="Outer membrane protein beta-barrel domain-containing protein" evidence="2">
    <location>
        <begin position="22"/>
        <end position="176"/>
    </location>
</feature>
<keyword evidence="1" id="KW-0812">Transmembrane</keyword>
<dbReference type="EMBL" id="JBHULV010000029">
    <property type="protein sequence ID" value="MFD2732038.1"/>
    <property type="molecule type" value="Genomic_DNA"/>
</dbReference>